<evidence type="ECO:0000256" key="7">
    <source>
        <dbReference type="ARBA" id="ARBA00022723"/>
    </source>
</evidence>
<evidence type="ECO:0000256" key="6">
    <source>
        <dbReference type="ARBA" id="ARBA00022692"/>
    </source>
</evidence>
<name>A0A9W6LM89_9FUSO</name>
<keyword evidence="7" id="KW-0479">Metal-binding</keyword>
<dbReference type="RefSeq" id="WP_281834984.1">
    <property type="nucleotide sequence ID" value="NZ_BSDY01000006.1"/>
</dbReference>
<keyword evidence="16" id="KW-1185">Reference proteome</keyword>
<dbReference type="GO" id="GO:0008237">
    <property type="term" value="F:metallopeptidase activity"/>
    <property type="evidence" value="ECO:0007669"/>
    <property type="project" value="UniProtKB-KW"/>
</dbReference>
<evidence type="ECO:0000256" key="3">
    <source>
        <dbReference type="ARBA" id="ARBA00007931"/>
    </source>
</evidence>
<dbReference type="AlphaFoldDB" id="A0A9W6LM89"/>
<evidence type="ECO:0000256" key="1">
    <source>
        <dbReference type="ARBA" id="ARBA00001947"/>
    </source>
</evidence>
<keyword evidence="9" id="KW-0862">Zinc</keyword>
<dbReference type="Proteomes" id="UP001144471">
    <property type="component" value="Unassembled WGS sequence"/>
</dbReference>
<dbReference type="Pfam" id="PF02163">
    <property type="entry name" value="Peptidase_M50"/>
    <property type="match status" value="1"/>
</dbReference>
<dbReference type="CDD" id="cd06158">
    <property type="entry name" value="S2P-M50_like_1"/>
    <property type="match status" value="1"/>
</dbReference>
<keyword evidence="5 15" id="KW-0645">Protease</keyword>
<accession>A0A9W6LM89</accession>
<evidence type="ECO:0000259" key="14">
    <source>
        <dbReference type="Pfam" id="PF02163"/>
    </source>
</evidence>
<evidence type="ECO:0000256" key="12">
    <source>
        <dbReference type="ARBA" id="ARBA00023136"/>
    </source>
</evidence>
<evidence type="ECO:0000256" key="10">
    <source>
        <dbReference type="ARBA" id="ARBA00022989"/>
    </source>
</evidence>
<proteinExistence type="inferred from homology"/>
<evidence type="ECO:0000256" key="11">
    <source>
        <dbReference type="ARBA" id="ARBA00023049"/>
    </source>
</evidence>
<evidence type="ECO:0000256" key="9">
    <source>
        <dbReference type="ARBA" id="ARBA00022833"/>
    </source>
</evidence>
<keyword evidence="11" id="KW-0482">Metalloprotease</keyword>
<comment type="caution">
    <text evidence="15">The sequence shown here is derived from an EMBL/GenBank/DDBJ whole genome shotgun (WGS) entry which is preliminary data.</text>
</comment>
<reference evidence="15" key="1">
    <citation type="submission" date="2022-12" db="EMBL/GenBank/DDBJ databases">
        <title>Reference genome sequencing for broad-spectrum identification of bacterial and archaeal isolates by mass spectrometry.</title>
        <authorList>
            <person name="Sekiguchi Y."/>
            <person name="Tourlousse D.M."/>
        </authorList>
    </citation>
    <scope>NUCLEOTIDE SEQUENCE</scope>
    <source>
        <strain evidence="15">10succ1</strain>
    </source>
</reference>
<dbReference type="InterPro" id="IPR044537">
    <property type="entry name" value="Rip2-like"/>
</dbReference>
<feature type="transmembrane region" description="Helical" evidence="13">
    <location>
        <begin position="21"/>
        <end position="38"/>
    </location>
</feature>
<evidence type="ECO:0000256" key="13">
    <source>
        <dbReference type="SAM" id="Phobius"/>
    </source>
</evidence>
<evidence type="ECO:0000256" key="5">
    <source>
        <dbReference type="ARBA" id="ARBA00022670"/>
    </source>
</evidence>
<dbReference type="GO" id="GO:0005886">
    <property type="term" value="C:plasma membrane"/>
    <property type="evidence" value="ECO:0007669"/>
    <property type="project" value="UniProtKB-SubCell"/>
</dbReference>
<organism evidence="15 16">
    <name type="scientific">Propionigenium maris DSM 9537</name>
    <dbReference type="NCBI Taxonomy" id="1123000"/>
    <lineage>
        <taxon>Bacteria</taxon>
        <taxon>Fusobacteriati</taxon>
        <taxon>Fusobacteriota</taxon>
        <taxon>Fusobacteriia</taxon>
        <taxon>Fusobacteriales</taxon>
        <taxon>Fusobacteriaceae</taxon>
        <taxon>Propionigenium</taxon>
    </lineage>
</organism>
<dbReference type="PANTHER" id="PTHR35864:SF1">
    <property type="entry name" value="ZINC METALLOPROTEASE YWHC-RELATED"/>
    <property type="match status" value="1"/>
</dbReference>
<evidence type="ECO:0000313" key="15">
    <source>
        <dbReference type="EMBL" id="GLI56086.1"/>
    </source>
</evidence>
<keyword evidence="6 13" id="KW-0812">Transmembrane</keyword>
<dbReference type="EMBL" id="BSDY01000006">
    <property type="protein sequence ID" value="GLI56086.1"/>
    <property type="molecule type" value="Genomic_DNA"/>
</dbReference>
<feature type="transmembrane region" description="Helical" evidence="13">
    <location>
        <begin position="211"/>
        <end position="236"/>
    </location>
</feature>
<keyword evidence="12 13" id="KW-0472">Membrane</keyword>
<feature type="transmembrane region" description="Helical" evidence="13">
    <location>
        <begin position="162"/>
        <end position="182"/>
    </location>
</feature>
<keyword evidence="10 13" id="KW-1133">Transmembrane helix</keyword>
<evidence type="ECO:0000256" key="8">
    <source>
        <dbReference type="ARBA" id="ARBA00022801"/>
    </source>
</evidence>
<keyword evidence="8" id="KW-0378">Hydrolase</keyword>
<dbReference type="GO" id="GO:0006508">
    <property type="term" value="P:proteolysis"/>
    <property type="evidence" value="ECO:0007669"/>
    <property type="project" value="UniProtKB-KW"/>
</dbReference>
<comment type="subcellular location">
    <subcellularLocation>
        <location evidence="2">Cell membrane</location>
        <topology evidence="2">Multi-pass membrane protein</topology>
    </subcellularLocation>
</comment>
<feature type="transmembrane region" description="Helical" evidence="13">
    <location>
        <begin position="44"/>
        <end position="67"/>
    </location>
</feature>
<keyword evidence="4" id="KW-1003">Cell membrane</keyword>
<dbReference type="InterPro" id="IPR052348">
    <property type="entry name" value="Metallopeptidase_M50B"/>
</dbReference>
<evidence type="ECO:0000256" key="2">
    <source>
        <dbReference type="ARBA" id="ARBA00004651"/>
    </source>
</evidence>
<dbReference type="GO" id="GO:0046872">
    <property type="term" value="F:metal ion binding"/>
    <property type="evidence" value="ECO:0007669"/>
    <property type="project" value="UniProtKB-KW"/>
</dbReference>
<feature type="domain" description="Peptidase M50" evidence="14">
    <location>
        <begin position="161"/>
        <end position="220"/>
    </location>
</feature>
<comment type="cofactor">
    <cofactor evidence="1">
        <name>Zn(2+)</name>
        <dbReference type="ChEBI" id="CHEBI:29105"/>
    </cofactor>
</comment>
<gene>
    <name evidence="15" type="ORF">PM10SUCC1_16000</name>
</gene>
<comment type="similarity">
    <text evidence="3">Belongs to the peptidase M50B family.</text>
</comment>
<feature type="transmembrane region" description="Helical" evidence="13">
    <location>
        <begin position="128"/>
        <end position="150"/>
    </location>
</feature>
<feature type="transmembrane region" description="Helical" evidence="13">
    <location>
        <begin position="88"/>
        <end position="108"/>
    </location>
</feature>
<dbReference type="InterPro" id="IPR008915">
    <property type="entry name" value="Peptidase_M50"/>
</dbReference>
<sequence>MKRFLREFRYINSGAPTSTKVIYGVLAGLLLLNIIKKITYDPFVVVMIGILLFSVMLHEIAHGVAAYKNGDPTAKDMGRFSLNPIRHLDPLGTLLPIFLIATGSSFVVGWAKPVPVNYGRIRDKKWGLFQVAIAGVAVNFILAFIGATLIKVTPHFLYNNNLFQGVSYLIRINLILGIFNLIPIPPLDGSKVVASLGSFKVKNIIYSMESYGMYIILAMAWFGVIGQIISPAYRILINILNIYIKM</sequence>
<dbReference type="PANTHER" id="PTHR35864">
    <property type="entry name" value="ZINC METALLOPROTEASE MJ0611-RELATED"/>
    <property type="match status" value="1"/>
</dbReference>
<evidence type="ECO:0000256" key="4">
    <source>
        <dbReference type="ARBA" id="ARBA00022475"/>
    </source>
</evidence>
<evidence type="ECO:0000313" key="16">
    <source>
        <dbReference type="Proteomes" id="UP001144471"/>
    </source>
</evidence>
<protein>
    <submittedName>
        <fullName evidence="15">Site-2 protease family protein</fullName>
    </submittedName>
</protein>